<evidence type="ECO:0000313" key="1">
    <source>
        <dbReference type="EMBL" id="MCI37516.1"/>
    </source>
</evidence>
<feature type="non-terminal residue" evidence="1">
    <location>
        <position position="1"/>
    </location>
</feature>
<protein>
    <submittedName>
        <fullName evidence="1">Uncharacterized protein</fullName>
    </submittedName>
</protein>
<name>A0A392RPP0_9FABA</name>
<dbReference type="Proteomes" id="UP000265520">
    <property type="component" value="Unassembled WGS sequence"/>
</dbReference>
<comment type="caution">
    <text evidence="1">The sequence shown here is derived from an EMBL/GenBank/DDBJ whole genome shotgun (WGS) entry which is preliminary data.</text>
</comment>
<keyword evidence="2" id="KW-1185">Reference proteome</keyword>
<reference evidence="1 2" key="1">
    <citation type="journal article" date="2018" name="Front. Plant Sci.">
        <title>Red Clover (Trifolium pratense) and Zigzag Clover (T. medium) - A Picture of Genomic Similarities and Differences.</title>
        <authorList>
            <person name="Dluhosova J."/>
            <person name="Istvanek J."/>
            <person name="Nedelnik J."/>
            <person name="Repkova J."/>
        </authorList>
    </citation>
    <scope>NUCLEOTIDE SEQUENCE [LARGE SCALE GENOMIC DNA]</scope>
    <source>
        <strain evidence="2">cv. 10/8</strain>
        <tissue evidence="1">Leaf</tissue>
    </source>
</reference>
<dbReference type="EMBL" id="LXQA010245428">
    <property type="protein sequence ID" value="MCI37516.1"/>
    <property type="molecule type" value="Genomic_DNA"/>
</dbReference>
<sequence length="26" mass="2869">KMAADVIAAEDPSSARYRQILSYQKG</sequence>
<dbReference type="AlphaFoldDB" id="A0A392RPP0"/>
<evidence type="ECO:0000313" key="2">
    <source>
        <dbReference type="Proteomes" id="UP000265520"/>
    </source>
</evidence>
<organism evidence="1 2">
    <name type="scientific">Trifolium medium</name>
    <dbReference type="NCBI Taxonomy" id="97028"/>
    <lineage>
        <taxon>Eukaryota</taxon>
        <taxon>Viridiplantae</taxon>
        <taxon>Streptophyta</taxon>
        <taxon>Embryophyta</taxon>
        <taxon>Tracheophyta</taxon>
        <taxon>Spermatophyta</taxon>
        <taxon>Magnoliopsida</taxon>
        <taxon>eudicotyledons</taxon>
        <taxon>Gunneridae</taxon>
        <taxon>Pentapetalae</taxon>
        <taxon>rosids</taxon>
        <taxon>fabids</taxon>
        <taxon>Fabales</taxon>
        <taxon>Fabaceae</taxon>
        <taxon>Papilionoideae</taxon>
        <taxon>50 kb inversion clade</taxon>
        <taxon>NPAAA clade</taxon>
        <taxon>Hologalegina</taxon>
        <taxon>IRL clade</taxon>
        <taxon>Trifolieae</taxon>
        <taxon>Trifolium</taxon>
    </lineage>
</organism>
<proteinExistence type="predicted"/>
<accession>A0A392RPP0</accession>